<keyword evidence="1" id="KW-0812">Transmembrane</keyword>
<dbReference type="PROSITE" id="PS51386">
    <property type="entry name" value="RINT1_TIP20"/>
    <property type="match status" value="1"/>
</dbReference>
<evidence type="ECO:0008006" key="4">
    <source>
        <dbReference type="Google" id="ProtNLM"/>
    </source>
</evidence>
<dbReference type="InterPro" id="IPR007528">
    <property type="entry name" value="RINT1_Tip20"/>
</dbReference>
<dbReference type="GO" id="GO:0006888">
    <property type="term" value="P:endoplasmic reticulum to Golgi vesicle-mediated transport"/>
    <property type="evidence" value="ECO:0007669"/>
    <property type="project" value="InterPro"/>
</dbReference>
<dbReference type="GO" id="GO:0006890">
    <property type="term" value="P:retrograde vesicle-mediated transport, Golgi to endoplasmic reticulum"/>
    <property type="evidence" value="ECO:0007669"/>
    <property type="project" value="InterPro"/>
</dbReference>
<dbReference type="Gene3D" id="1.20.58.670">
    <property type="entry name" value="Dsl1p vesicle tethering complex, Tip20p subunit, domain D"/>
    <property type="match status" value="1"/>
</dbReference>
<dbReference type="GO" id="GO:0060628">
    <property type="term" value="P:regulation of ER to Golgi vesicle-mediated transport"/>
    <property type="evidence" value="ECO:0007669"/>
    <property type="project" value="TreeGrafter"/>
</dbReference>
<evidence type="ECO:0000313" key="2">
    <source>
        <dbReference type="EMBL" id="KAH0455412.1"/>
    </source>
</evidence>
<dbReference type="Proteomes" id="UP000775213">
    <property type="component" value="Unassembled WGS sequence"/>
</dbReference>
<dbReference type="PANTHER" id="PTHR13520">
    <property type="entry name" value="RAD50-INTERACTING PROTEIN 1 RINT-1"/>
    <property type="match status" value="1"/>
</dbReference>
<keyword evidence="3" id="KW-1185">Reference proteome</keyword>
<dbReference type="AlphaFoldDB" id="A0AAV7GGP9"/>
<dbReference type="GO" id="GO:0070939">
    <property type="term" value="C:Dsl1/NZR complex"/>
    <property type="evidence" value="ECO:0007669"/>
    <property type="project" value="InterPro"/>
</dbReference>
<dbReference type="InterPro" id="IPR042044">
    <property type="entry name" value="EXOC6PINT-1/Sec15/Tip20_C_dom2"/>
</dbReference>
<evidence type="ECO:0000313" key="3">
    <source>
        <dbReference type="Proteomes" id="UP000775213"/>
    </source>
</evidence>
<sequence>MEQEGVGRLPRPSDLSPPLIHFLNDQFRTRDDLSRFPNVELELRRRCSHLETALSDLTCRLSESFAVYAAHSNDIGALVGGVREVLFDLRSCEGVSPRDGEEGEETERSQQILGKELPALARGVARVETVRAYAETALKLDSLVGDVEDAVSSSVIGKLKSPRGASSEETHLVAISSLKQIEDILTSITKARPQWSRLVSAVDHRIDQALAILRPQAIADHRSLLSSLGWPPPLAGSSLSGKNIGKSPEFSNPLLTMEGELKGKYCVSFLSLCHLQELQIRRKARQLEGCNIVIDLHQPLWVIEELVTPISLATQPHFSKWLDKPEFIFALIFKITRDYVDSMDDILQPWVDKARLVGYSCREEWISAMVASLSTYLAKEIFPKYTEHIESDSLRSSWLQLIDLMISFDKRMQSLLANSGLLISLSEADNMRSISALSVFCDCPDWLDIWVEIEREEMLEKLKSAIQIEKNWKTKLQGTILMSGSQDYRSPAVSSIFLKCLSLLIDRVRSLPSISLRYKFLKLTGSPIIQDFLDCLLRRCQESEGLTALADDNAMINVSYSINAARYCESTLTEWCEDIFFLEIETAERSGIFDEEIKGMKDFQDEWSEKISTVILRGFDARCRDYLKNKKQWQEKSDESRVGLKAFVAALDYLQEKISKLEGELNAIDFTRTWRRVASGVDQLVFNGVIASNTKFSDAGVQRFVSDIDILFGVFSAWCLRPGGFFPRLSEGTRLLRMEEMQLKHELVKGKDKWLQENGIRHLTLLEAEKIGKNRIFVIKNNNNISSNPCPDFKPKLIGSHQYVVFGKCLSLSIGMIENLCSLMFCILVMFLLFLFLSTLPSSYAAFGVGGLRFVQLLNGVDDMAYQNNMKVGRNFDANYVVDLLLLLCGGWIFSFRLYGDSLCVDIMLRNSSIIALFGLADLCRKLLLKILFGTVFLLFSKTFFLV</sequence>
<organism evidence="2 3">
    <name type="scientific">Dendrobium chrysotoxum</name>
    <name type="common">Orchid</name>
    <dbReference type="NCBI Taxonomy" id="161865"/>
    <lineage>
        <taxon>Eukaryota</taxon>
        <taxon>Viridiplantae</taxon>
        <taxon>Streptophyta</taxon>
        <taxon>Embryophyta</taxon>
        <taxon>Tracheophyta</taxon>
        <taxon>Spermatophyta</taxon>
        <taxon>Magnoliopsida</taxon>
        <taxon>Liliopsida</taxon>
        <taxon>Asparagales</taxon>
        <taxon>Orchidaceae</taxon>
        <taxon>Epidendroideae</taxon>
        <taxon>Malaxideae</taxon>
        <taxon>Dendrobiinae</taxon>
        <taxon>Dendrobium</taxon>
    </lineage>
</organism>
<name>A0AAV7GGP9_DENCH</name>
<dbReference type="Pfam" id="PF04437">
    <property type="entry name" value="RINT1_TIP1"/>
    <property type="match status" value="1"/>
</dbReference>
<accession>A0AAV7GGP9</accession>
<feature type="transmembrane region" description="Helical" evidence="1">
    <location>
        <begin position="927"/>
        <end position="946"/>
    </location>
</feature>
<gene>
    <name evidence="2" type="ORF">IEQ34_015444</name>
</gene>
<feature type="transmembrane region" description="Helical" evidence="1">
    <location>
        <begin position="881"/>
        <end position="900"/>
    </location>
</feature>
<reference evidence="2 3" key="1">
    <citation type="journal article" date="2021" name="Hortic Res">
        <title>Chromosome-scale assembly of the Dendrobium chrysotoxum genome enhances the understanding of orchid evolution.</title>
        <authorList>
            <person name="Zhang Y."/>
            <person name="Zhang G.Q."/>
            <person name="Zhang D."/>
            <person name="Liu X.D."/>
            <person name="Xu X.Y."/>
            <person name="Sun W.H."/>
            <person name="Yu X."/>
            <person name="Zhu X."/>
            <person name="Wang Z.W."/>
            <person name="Zhao X."/>
            <person name="Zhong W.Y."/>
            <person name="Chen H."/>
            <person name="Yin W.L."/>
            <person name="Huang T."/>
            <person name="Niu S.C."/>
            <person name="Liu Z.J."/>
        </authorList>
    </citation>
    <scope>NUCLEOTIDE SEQUENCE [LARGE SCALE GENOMIC DNA]</scope>
    <source>
        <strain evidence="2">Lindl</strain>
    </source>
</reference>
<comment type="caution">
    <text evidence="2">The sequence shown here is derived from an EMBL/GenBank/DDBJ whole genome shotgun (WGS) entry which is preliminary data.</text>
</comment>
<feature type="transmembrane region" description="Helical" evidence="1">
    <location>
        <begin position="816"/>
        <end position="837"/>
    </location>
</feature>
<protein>
    <recommendedName>
        <fullName evidence="4">RINT1-like protein MAG2</fullName>
    </recommendedName>
</protein>
<dbReference type="EMBL" id="JAGFBR010000014">
    <property type="protein sequence ID" value="KAH0455412.1"/>
    <property type="molecule type" value="Genomic_DNA"/>
</dbReference>
<keyword evidence="1" id="KW-1133">Transmembrane helix</keyword>
<keyword evidence="1" id="KW-0472">Membrane</keyword>
<proteinExistence type="predicted"/>
<dbReference type="PANTHER" id="PTHR13520:SF1">
    <property type="entry name" value="RINT1-LIKE PROTEIN MAG2"/>
    <property type="match status" value="1"/>
</dbReference>
<evidence type="ECO:0000256" key="1">
    <source>
        <dbReference type="SAM" id="Phobius"/>
    </source>
</evidence>